<dbReference type="KEGG" id="cthu:HUR95_15085"/>
<dbReference type="PANTHER" id="PTHR42756">
    <property type="entry name" value="TRANSCRIPTIONAL REGULATOR, MARR"/>
    <property type="match status" value="1"/>
</dbReference>
<evidence type="ECO:0000256" key="3">
    <source>
        <dbReference type="ARBA" id="ARBA00023163"/>
    </source>
</evidence>
<name>F5LAI9_CALTT</name>
<gene>
    <name evidence="5" type="ORF">CathTA2_2924</name>
    <name evidence="6" type="ORF">HUR95_15085</name>
</gene>
<dbReference type="OrthoDB" id="9790052at2"/>
<feature type="domain" description="HTH marR-type" evidence="4">
    <location>
        <begin position="13"/>
        <end position="145"/>
    </location>
</feature>
<organism evidence="5 7">
    <name type="scientific">Caldalkalibacillus thermarum (strain TA2.A1)</name>
    <dbReference type="NCBI Taxonomy" id="986075"/>
    <lineage>
        <taxon>Bacteria</taxon>
        <taxon>Bacillati</taxon>
        <taxon>Bacillota</taxon>
        <taxon>Bacilli</taxon>
        <taxon>Bacillales</taxon>
        <taxon>Bacillaceae</taxon>
        <taxon>Caldalkalibacillus</taxon>
    </lineage>
</organism>
<evidence type="ECO:0000313" key="7">
    <source>
        <dbReference type="Proteomes" id="UP000010716"/>
    </source>
</evidence>
<dbReference type="PROSITE" id="PS50995">
    <property type="entry name" value="HTH_MARR_2"/>
    <property type="match status" value="1"/>
</dbReference>
<proteinExistence type="predicted"/>
<dbReference type="EMBL" id="AFCE01000164">
    <property type="protein sequence ID" value="EGL81561.1"/>
    <property type="molecule type" value="Genomic_DNA"/>
</dbReference>
<dbReference type="RefSeq" id="WP_007506277.1">
    <property type="nucleotide sequence ID" value="NZ_AFCE01000164.1"/>
</dbReference>
<dbReference type="InterPro" id="IPR000835">
    <property type="entry name" value="HTH_MarR-typ"/>
</dbReference>
<keyword evidence="8" id="KW-1185">Reference proteome</keyword>
<dbReference type="PRINTS" id="PR00598">
    <property type="entry name" value="HTHMARR"/>
</dbReference>
<reference evidence="5 7" key="1">
    <citation type="journal article" date="2011" name="J. Bacteriol.">
        <title>Draft genome sequence of the thermoalkaliphilic Caldalkalibacillus thermarum strain TA2.A1.</title>
        <authorList>
            <person name="Kalamorz F."/>
            <person name="Keis S."/>
            <person name="McMillan D.G."/>
            <person name="Olsson K."/>
            <person name="Stanton J.A."/>
            <person name="Stockwell P."/>
            <person name="Black M.A."/>
            <person name="Klingeman D.M."/>
            <person name="Land M.L."/>
            <person name="Han C.S."/>
            <person name="Martin S.L."/>
            <person name="Becher S.A."/>
            <person name="Peddie C.J."/>
            <person name="Morgan H.W."/>
            <person name="Matthies D."/>
            <person name="Preiss L."/>
            <person name="Meier T."/>
            <person name="Brown S.D."/>
            <person name="Cook G.M."/>
        </authorList>
    </citation>
    <scope>NUCLEOTIDE SEQUENCE [LARGE SCALE GENOMIC DNA]</scope>
    <source>
        <strain evidence="5 7">TA2.A1</strain>
    </source>
</reference>
<dbReference type="PANTHER" id="PTHR42756:SF1">
    <property type="entry name" value="TRANSCRIPTIONAL REPRESSOR OF EMRAB OPERON"/>
    <property type="match status" value="1"/>
</dbReference>
<evidence type="ECO:0000256" key="1">
    <source>
        <dbReference type="ARBA" id="ARBA00023015"/>
    </source>
</evidence>
<evidence type="ECO:0000259" key="4">
    <source>
        <dbReference type="PROSITE" id="PS50995"/>
    </source>
</evidence>
<keyword evidence="1" id="KW-0805">Transcription regulation</keyword>
<dbReference type="AlphaFoldDB" id="F5LAI9"/>
<dbReference type="Proteomes" id="UP000010716">
    <property type="component" value="Unassembled WGS sequence"/>
</dbReference>
<evidence type="ECO:0000256" key="2">
    <source>
        <dbReference type="ARBA" id="ARBA00023125"/>
    </source>
</evidence>
<evidence type="ECO:0000313" key="8">
    <source>
        <dbReference type="Proteomes" id="UP000825179"/>
    </source>
</evidence>
<dbReference type="Proteomes" id="UP000825179">
    <property type="component" value="Chromosome"/>
</dbReference>
<dbReference type="SMART" id="SM00347">
    <property type="entry name" value="HTH_MARR"/>
    <property type="match status" value="1"/>
</dbReference>
<dbReference type="Pfam" id="PF01047">
    <property type="entry name" value="MarR"/>
    <property type="match status" value="1"/>
</dbReference>
<reference evidence="6 8" key="2">
    <citation type="journal article" date="2020" name="Extremophiles">
        <title>Genomic analysis of Caldalkalibacillus thermarum TA2.A1 reveals aerobic alkaliphilic metabolism and evolutionary hallmarks linking alkaliphilic bacteria and plant life.</title>
        <authorList>
            <person name="de Jong S.I."/>
            <person name="van den Broek M.A."/>
            <person name="Merkel A.Y."/>
            <person name="de la Torre Cortes P."/>
            <person name="Kalamorz F."/>
            <person name="Cook G.M."/>
            <person name="van Loosdrecht M.C.M."/>
            <person name="McMillan D.G.G."/>
        </authorList>
    </citation>
    <scope>NUCLEOTIDE SEQUENCE [LARGE SCALE GENOMIC DNA]</scope>
    <source>
        <strain evidence="6 8">TA2.A1</strain>
    </source>
</reference>
<dbReference type="EMBL" id="CP082237">
    <property type="protein sequence ID" value="QZT33546.1"/>
    <property type="molecule type" value="Genomic_DNA"/>
</dbReference>
<reference evidence="6" key="3">
    <citation type="submission" date="2021-08" db="EMBL/GenBank/DDBJ databases">
        <authorList>
            <person name="de Jong S."/>
            <person name="van den Broek M."/>
            <person name="Merkel A."/>
            <person name="de la Torre Cortes P."/>
            <person name="Kalamorz F."/>
            <person name="Cook G."/>
            <person name="van Loosdrecht M."/>
            <person name="McMillan D."/>
        </authorList>
    </citation>
    <scope>NUCLEOTIDE SEQUENCE</scope>
    <source>
        <strain evidence="6">TA2.A1</strain>
    </source>
</reference>
<keyword evidence="2" id="KW-0238">DNA-binding</keyword>
<dbReference type="GO" id="GO:0003700">
    <property type="term" value="F:DNA-binding transcription factor activity"/>
    <property type="evidence" value="ECO:0007669"/>
    <property type="project" value="InterPro"/>
</dbReference>
<protein>
    <submittedName>
        <fullName evidence="6">MarR family transcriptional regulator</fullName>
    </submittedName>
    <submittedName>
        <fullName evidence="5">Transcriptional regulator, MarR family</fullName>
    </submittedName>
</protein>
<dbReference type="InterPro" id="IPR036390">
    <property type="entry name" value="WH_DNA-bd_sf"/>
</dbReference>
<accession>F5LAI9</accession>
<dbReference type="InterPro" id="IPR036388">
    <property type="entry name" value="WH-like_DNA-bd_sf"/>
</dbReference>
<sequence>MEKKTTPYTEEQVFEIERELRYISSIIKQKGREILANFPITPPQFVALQWLNEEGDMTIGELSNKMYLACSTTTDLVDRMESNGLVERVRDTNDRRVVRIHLKEKGKNIILDVLKARREYLASILSNFSQEQVAELARSLELLHNEMKQERENV</sequence>
<evidence type="ECO:0000313" key="5">
    <source>
        <dbReference type="EMBL" id="EGL81561.1"/>
    </source>
</evidence>
<dbReference type="eggNOG" id="COG1846">
    <property type="taxonomic scope" value="Bacteria"/>
</dbReference>
<keyword evidence="3" id="KW-0804">Transcription</keyword>
<dbReference type="GO" id="GO:0003677">
    <property type="term" value="F:DNA binding"/>
    <property type="evidence" value="ECO:0007669"/>
    <property type="project" value="UniProtKB-KW"/>
</dbReference>
<dbReference type="Gene3D" id="1.10.10.10">
    <property type="entry name" value="Winged helix-like DNA-binding domain superfamily/Winged helix DNA-binding domain"/>
    <property type="match status" value="1"/>
</dbReference>
<dbReference type="SUPFAM" id="SSF46785">
    <property type="entry name" value="Winged helix' DNA-binding domain"/>
    <property type="match status" value="1"/>
</dbReference>
<evidence type="ECO:0000313" key="6">
    <source>
        <dbReference type="EMBL" id="QZT33546.1"/>
    </source>
</evidence>